<evidence type="ECO:0000313" key="2">
    <source>
        <dbReference type="Proteomes" id="UP000219068"/>
    </source>
</evidence>
<dbReference type="AlphaFoldDB" id="A0A285U222"/>
<gene>
    <name evidence="1" type="ORF">SAMN05428964_11117</name>
</gene>
<organism evidence="1 2">
    <name type="scientific">Thalassospira xiamenensis</name>
    <dbReference type="NCBI Taxonomy" id="220697"/>
    <lineage>
        <taxon>Bacteria</taxon>
        <taxon>Pseudomonadati</taxon>
        <taxon>Pseudomonadota</taxon>
        <taxon>Alphaproteobacteria</taxon>
        <taxon>Rhodospirillales</taxon>
        <taxon>Thalassospiraceae</taxon>
        <taxon>Thalassospira</taxon>
    </lineage>
</organism>
<proteinExistence type="predicted"/>
<evidence type="ECO:0000313" key="1">
    <source>
        <dbReference type="EMBL" id="SOC30927.1"/>
    </source>
</evidence>
<accession>A0A285U222</accession>
<name>A0A285U222_9PROT</name>
<dbReference type="EMBL" id="OBMM01000011">
    <property type="protein sequence ID" value="SOC30927.1"/>
    <property type="molecule type" value="Genomic_DNA"/>
</dbReference>
<dbReference type="Proteomes" id="UP000219068">
    <property type="component" value="Unassembled WGS sequence"/>
</dbReference>
<sequence length="72" mass="8295">MRKLLTLSEAVLTTSPYNFVPSSTDHYHTSTRAFHGEEYVTFAEFYPEMPTLQLSAGSLQTNYVRCFRRMPA</sequence>
<protein>
    <submittedName>
        <fullName evidence="1">Uncharacterized protein</fullName>
    </submittedName>
</protein>
<reference evidence="1 2" key="1">
    <citation type="submission" date="2017-08" db="EMBL/GenBank/DDBJ databases">
        <authorList>
            <person name="de Groot N.N."/>
        </authorList>
    </citation>
    <scope>NUCLEOTIDE SEQUENCE [LARGE SCALE GENOMIC DNA]</scope>
    <source>
        <strain evidence="1 2">USBA 78</strain>
    </source>
</reference>